<dbReference type="PANTHER" id="PTHR15032:SF4">
    <property type="entry name" value="N-ACYL-PHOSPHATIDYLETHANOLAMINE-HYDROLYZING PHOSPHOLIPASE D"/>
    <property type="match status" value="1"/>
</dbReference>
<dbReference type="Gene3D" id="3.60.15.10">
    <property type="entry name" value="Ribonuclease Z/Hydroxyacylglutathione hydrolase-like"/>
    <property type="match status" value="1"/>
</dbReference>
<dbReference type="InterPro" id="IPR001279">
    <property type="entry name" value="Metallo-B-lactamas"/>
</dbReference>
<dbReference type="EMBL" id="LCYG01000011">
    <property type="protein sequence ID" value="KLK94589.1"/>
    <property type="molecule type" value="Genomic_DNA"/>
</dbReference>
<evidence type="ECO:0000259" key="1">
    <source>
        <dbReference type="Pfam" id="PF12706"/>
    </source>
</evidence>
<keyword evidence="3" id="KW-1185">Reference proteome</keyword>
<dbReference type="PANTHER" id="PTHR15032">
    <property type="entry name" value="N-ACYL-PHOSPHATIDYLETHANOLAMINE-HYDROLYZING PHOSPHOLIPASE D"/>
    <property type="match status" value="1"/>
</dbReference>
<evidence type="ECO:0000313" key="2">
    <source>
        <dbReference type="EMBL" id="KLK94589.1"/>
    </source>
</evidence>
<name>A0A0H1RHP1_9HYPH</name>
<feature type="domain" description="Metallo-beta-lactamase" evidence="1">
    <location>
        <begin position="100"/>
        <end position="301"/>
    </location>
</feature>
<dbReference type="AlphaFoldDB" id="A0A0H1RHP1"/>
<protein>
    <submittedName>
        <fullName evidence="2">Membrane protein</fullName>
    </submittedName>
</protein>
<accession>A0A0H1RHP1</accession>
<sequence length="343" mass="38421">MVGLLPFVGTTSHARAAQGSFYYKGPRSDHFDGQRFFNPGGERSRSFVDFLHWQLTKQAVPWPEVYPSPFQDTPPARVGRRDLRISFVGHATFLIQIAGHNILTDPIWSERASPVPFAGPRRYNRPGIPFDRLPRIDTVLVSHNHYDHLDLPTLVRLWERDRPRIVAPLGNDTIIRTHDPKVAVTALDWGDSIALAPGLQVFVEPAHHWSARATNDRNHALWASFVVRGGDHSVYFAGDTGFGGGRHFRAIAGRHSGLDVALLPIGAYEPRWFMAPHHMNPEEAVHAFRILKAKSALGCHWGTFRLTDEGVDQPPRDLANALRAGTISGRRFIAMRPGLVWTT</sequence>
<dbReference type="Proteomes" id="UP000035489">
    <property type="component" value="Unassembled WGS sequence"/>
</dbReference>
<reference evidence="2 3" key="1">
    <citation type="submission" date="2015-05" db="EMBL/GenBank/DDBJ databases">
        <title>Draft genome sequence of Microvirga vignae strain BR3299, a novel nitrogen fixing bacteria isolated from Brazil semi-aired region.</title>
        <authorList>
            <person name="Zilli J.E."/>
            <person name="Passos S.R."/>
            <person name="Leite J."/>
            <person name="Baldani J.I."/>
            <person name="Xavier G.R."/>
            <person name="Rumjaneck N.G."/>
            <person name="Simoes-Araujo J.L."/>
        </authorList>
    </citation>
    <scope>NUCLEOTIDE SEQUENCE [LARGE SCALE GENOMIC DNA]</scope>
    <source>
        <strain evidence="2 3">BR3299</strain>
    </source>
</reference>
<dbReference type="SUPFAM" id="SSF56281">
    <property type="entry name" value="Metallo-hydrolase/oxidoreductase"/>
    <property type="match status" value="1"/>
</dbReference>
<comment type="caution">
    <text evidence="2">The sequence shown here is derived from an EMBL/GenBank/DDBJ whole genome shotgun (WGS) entry which is preliminary data.</text>
</comment>
<dbReference type="Pfam" id="PF12706">
    <property type="entry name" value="Lactamase_B_2"/>
    <property type="match status" value="1"/>
</dbReference>
<dbReference type="InterPro" id="IPR036866">
    <property type="entry name" value="RibonucZ/Hydroxyglut_hydro"/>
</dbReference>
<dbReference type="OrthoDB" id="9805728at2"/>
<dbReference type="PATRIC" id="fig|1225564.3.peg.347"/>
<dbReference type="GO" id="GO:0005737">
    <property type="term" value="C:cytoplasm"/>
    <property type="evidence" value="ECO:0007669"/>
    <property type="project" value="TreeGrafter"/>
</dbReference>
<organism evidence="2 3">
    <name type="scientific">Microvirga vignae</name>
    <dbReference type="NCBI Taxonomy" id="1225564"/>
    <lineage>
        <taxon>Bacteria</taxon>
        <taxon>Pseudomonadati</taxon>
        <taxon>Pseudomonadota</taxon>
        <taxon>Alphaproteobacteria</taxon>
        <taxon>Hyphomicrobiales</taxon>
        <taxon>Methylobacteriaceae</taxon>
        <taxon>Microvirga</taxon>
    </lineage>
</organism>
<evidence type="ECO:0000313" key="3">
    <source>
        <dbReference type="Proteomes" id="UP000035489"/>
    </source>
</evidence>
<dbReference type="STRING" id="1225564.AA309_03015"/>
<gene>
    <name evidence="2" type="ORF">AA309_03015</name>
</gene>
<proteinExistence type="predicted"/>